<sequence>MNVKDLKRKLQSVIESNLFPLIDNDYVYWDLPYHLNIGDTLIWQGTLDFLKKVSFKCVGVGNYTTSDMQELNKETIILLQGGGNFGDIYNSSQNFRKKIVERYPDNKIIILPQTIYFESKIKEEEDLLFFSKHKNLYLCVRDQLSYEIACRYLEEEKVLLLPDMAFCLKEEKLSKNMATGKKLLMKRIDVEAVKVNEIYLTQKITCSDWPTFEKEPIFCILLRYLNGLNRRINKKHSKTMMSKLIDGYATNVVRPKLIKAGIDFINEFDTVYTTRLHGCILSLLLDKNIVLLDNSYGKNTAFYNAWLKESDNIKVESC</sequence>
<reference evidence="2 3" key="1">
    <citation type="journal article" date="2020" name="Front. Cell. Infect. Microbiol.">
        <title>Characterization of Three Porcine Acinetobacter towneri Strains Co-Harboring tet(X3) and bla OXA-58.</title>
        <authorList>
            <person name="Ma J."/>
            <person name="Wang J."/>
            <person name="Feng J."/>
            <person name="Liu Y."/>
            <person name="Yang B."/>
            <person name="Li R."/>
            <person name="Bai L."/>
            <person name="He T."/>
            <person name="Wang X."/>
            <person name="Yang Z."/>
        </authorList>
    </citation>
    <scope>NUCLEOTIDE SEQUENCE [LARGE SCALE GENOMIC DNA]</scope>
    <source>
        <strain evidence="2 3">GX5</strain>
    </source>
</reference>
<protein>
    <submittedName>
        <fullName evidence="2">Polysaccharide pyruvyl transferase family protein</fullName>
    </submittedName>
</protein>
<dbReference type="GeneID" id="64221936"/>
<keyword evidence="3" id="KW-1185">Reference proteome</keyword>
<accession>A0ABX7TE74</accession>
<organism evidence="2 3">
    <name type="scientific">Acinetobacter towneri</name>
    <dbReference type="NCBI Taxonomy" id="202956"/>
    <lineage>
        <taxon>Bacteria</taxon>
        <taxon>Pseudomonadati</taxon>
        <taxon>Pseudomonadota</taxon>
        <taxon>Gammaproteobacteria</taxon>
        <taxon>Moraxellales</taxon>
        <taxon>Moraxellaceae</taxon>
        <taxon>Acinetobacter</taxon>
    </lineage>
</organism>
<evidence type="ECO:0000259" key="1">
    <source>
        <dbReference type="Pfam" id="PF04230"/>
    </source>
</evidence>
<gene>
    <name evidence="2" type="ORF">J4G45_01105</name>
</gene>
<evidence type="ECO:0000313" key="3">
    <source>
        <dbReference type="Proteomes" id="UP000663954"/>
    </source>
</evidence>
<keyword evidence="2" id="KW-0808">Transferase</keyword>
<evidence type="ECO:0000313" key="2">
    <source>
        <dbReference type="EMBL" id="QTD61831.1"/>
    </source>
</evidence>
<feature type="domain" description="Polysaccharide pyruvyl transferase" evidence="1">
    <location>
        <begin position="36"/>
        <end position="296"/>
    </location>
</feature>
<dbReference type="RefSeq" id="WP_207973823.1">
    <property type="nucleotide sequence ID" value="NZ_CP071766.1"/>
</dbReference>
<dbReference type="GO" id="GO:0016740">
    <property type="term" value="F:transferase activity"/>
    <property type="evidence" value="ECO:0007669"/>
    <property type="project" value="UniProtKB-KW"/>
</dbReference>
<dbReference type="Proteomes" id="UP000663954">
    <property type="component" value="Chromosome"/>
</dbReference>
<dbReference type="EMBL" id="CP071770">
    <property type="protein sequence ID" value="QTD61831.1"/>
    <property type="molecule type" value="Genomic_DNA"/>
</dbReference>
<dbReference type="Pfam" id="PF04230">
    <property type="entry name" value="PS_pyruv_trans"/>
    <property type="match status" value="1"/>
</dbReference>
<name>A0ABX7TE74_9GAMM</name>
<dbReference type="InterPro" id="IPR007345">
    <property type="entry name" value="Polysacch_pyruvyl_Trfase"/>
</dbReference>
<proteinExistence type="predicted"/>